<keyword evidence="3 9" id="KW-0813">Transport</keyword>
<feature type="transmembrane region" description="Helical" evidence="9">
    <location>
        <begin position="12"/>
        <end position="35"/>
    </location>
</feature>
<sequence>MLGNDRIPKICLQTAAWGCASLTFGVLVFMAWLSIPVLRASDTVHILTLPWLPGQGQFGIGPMILGSLYISVLSLIMAAPVSFGAAIFIRITRPGTLGKFFQHLVEAMTAIPTVVYGFIGIFLIVPLIRETFVQGSGMCILSAAIMLSLVISPTMILIFSQSISSVPRQYTIAVEAMGATPAQKFLMIILPCAWKGILTGLILGFGRAVGDTLIALMISGNTIDFPRHILDSARTLTAHIALVTAADFDSMEFKTLFVCALTLYLLTCVGVFFARAAGKRQ</sequence>
<evidence type="ECO:0000256" key="1">
    <source>
        <dbReference type="ARBA" id="ARBA00004651"/>
    </source>
</evidence>
<dbReference type="GO" id="GO:0006817">
    <property type="term" value="P:phosphate ion transport"/>
    <property type="evidence" value="ECO:0007669"/>
    <property type="project" value="UniProtKB-KW"/>
</dbReference>
<dbReference type="Pfam" id="PF00528">
    <property type="entry name" value="BPD_transp_1"/>
    <property type="match status" value="1"/>
</dbReference>
<dbReference type="Gene3D" id="1.10.3720.10">
    <property type="entry name" value="MetI-like"/>
    <property type="match status" value="1"/>
</dbReference>
<dbReference type="CDD" id="cd06261">
    <property type="entry name" value="TM_PBP2"/>
    <property type="match status" value="1"/>
</dbReference>
<feature type="transmembrane region" description="Helical" evidence="9">
    <location>
        <begin position="68"/>
        <end position="92"/>
    </location>
</feature>
<feature type="domain" description="ABC transmembrane type-1" evidence="10">
    <location>
        <begin position="64"/>
        <end position="274"/>
    </location>
</feature>
<keyword evidence="8 9" id="KW-0472">Membrane</keyword>
<dbReference type="GO" id="GO:0005886">
    <property type="term" value="C:plasma membrane"/>
    <property type="evidence" value="ECO:0007669"/>
    <property type="project" value="UniProtKB-SubCell"/>
</dbReference>
<keyword evidence="6 9" id="KW-0812">Transmembrane</keyword>
<dbReference type="PROSITE" id="PS50928">
    <property type="entry name" value="ABC_TM1"/>
    <property type="match status" value="1"/>
</dbReference>
<dbReference type="RefSeq" id="WP_084071323.1">
    <property type="nucleotide sequence ID" value="NZ_FWXY01000025.1"/>
</dbReference>
<feature type="transmembrane region" description="Helical" evidence="9">
    <location>
        <begin position="185"/>
        <end position="206"/>
    </location>
</feature>
<evidence type="ECO:0000256" key="3">
    <source>
        <dbReference type="ARBA" id="ARBA00022448"/>
    </source>
</evidence>
<gene>
    <name evidence="11" type="ORF">SAMN02746065_12539</name>
</gene>
<dbReference type="InterPro" id="IPR051124">
    <property type="entry name" value="Phosphate_Transport_Permease"/>
</dbReference>
<dbReference type="InterPro" id="IPR035906">
    <property type="entry name" value="MetI-like_sf"/>
</dbReference>
<reference evidence="11 12" key="1">
    <citation type="submission" date="2017-04" db="EMBL/GenBank/DDBJ databases">
        <authorList>
            <person name="Afonso C.L."/>
            <person name="Miller P.J."/>
            <person name="Scott M.A."/>
            <person name="Spackman E."/>
            <person name="Goraichik I."/>
            <person name="Dimitrov K.M."/>
            <person name="Suarez D.L."/>
            <person name="Swayne D.E."/>
        </authorList>
    </citation>
    <scope>NUCLEOTIDE SEQUENCE [LARGE SCALE GENOMIC DNA]</scope>
    <source>
        <strain evidence="11 12">DSM 3385</strain>
    </source>
</reference>
<evidence type="ECO:0000313" key="12">
    <source>
        <dbReference type="Proteomes" id="UP000192418"/>
    </source>
</evidence>
<feature type="transmembrane region" description="Helical" evidence="9">
    <location>
        <begin position="255"/>
        <end position="274"/>
    </location>
</feature>
<dbReference type="STRING" id="1121400.SAMN02746065_12539"/>
<keyword evidence="7 9" id="KW-1133">Transmembrane helix</keyword>
<comment type="similarity">
    <text evidence="2">Belongs to the binding-protein-dependent transport system permease family. CysTW subfamily.</text>
</comment>
<name>A0A1W2E6D4_9BACT</name>
<evidence type="ECO:0000256" key="6">
    <source>
        <dbReference type="ARBA" id="ARBA00022692"/>
    </source>
</evidence>
<keyword evidence="4" id="KW-1003">Cell membrane</keyword>
<feature type="transmembrane region" description="Helical" evidence="9">
    <location>
        <begin position="140"/>
        <end position="159"/>
    </location>
</feature>
<dbReference type="OrthoDB" id="9785113at2"/>
<evidence type="ECO:0000256" key="7">
    <source>
        <dbReference type="ARBA" id="ARBA00022989"/>
    </source>
</evidence>
<protein>
    <submittedName>
        <fullName evidence="11">Phosphate ABC transporter membrane protein 1, PhoT family</fullName>
    </submittedName>
</protein>
<organism evidence="11 12">
    <name type="scientific">Desulfocicer vacuolatum DSM 3385</name>
    <dbReference type="NCBI Taxonomy" id="1121400"/>
    <lineage>
        <taxon>Bacteria</taxon>
        <taxon>Pseudomonadati</taxon>
        <taxon>Thermodesulfobacteriota</taxon>
        <taxon>Desulfobacteria</taxon>
        <taxon>Desulfobacterales</taxon>
        <taxon>Desulfobacteraceae</taxon>
        <taxon>Desulfocicer</taxon>
    </lineage>
</organism>
<evidence type="ECO:0000259" key="10">
    <source>
        <dbReference type="PROSITE" id="PS50928"/>
    </source>
</evidence>
<dbReference type="Proteomes" id="UP000192418">
    <property type="component" value="Unassembled WGS sequence"/>
</dbReference>
<dbReference type="GO" id="GO:0055085">
    <property type="term" value="P:transmembrane transport"/>
    <property type="evidence" value="ECO:0007669"/>
    <property type="project" value="InterPro"/>
</dbReference>
<dbReference type="EMBL" id="FWXY01000025">
    <property type="protein sequence ID" value="SMD05304.1"/>
    <property type="molecule type" value="Genomic_DNA"/>
</dbReference>
<keyword evidence="5" id="KW-0592">Phosphate transport</keyword>
<accession>A0A1W2E6D4</accession>
<feature type="transmembrane region" description="Helical" evidence="9">
    <location>
        <begin position="104"/>
        <end position="128"/>
    </location>
</feature>
<dbReference type="PANTHER" id="PTHR30425">
    <property type="entry name" value="PHOSPHATE TRANSPORT SYSTEM PERMEASE PROTEIN PST"/>
    <property type="match status" value="1"/>
</dbReference>
<evidence type="ECO:0000313" key="11">
    <source>
        <dbReference type="EMBL" id="SMD05304.1"/>
    </source>
</evidence>
<evidence type="ECO:0000256" key="8">
    <source>
        <dbReference type="ARBA" id="ARBA00023136"/>
    </source>
</evidence>
<dbReference type="SUPFAM" id="SSF161098">
    <property type="entry name" value="MetI-like"/>
    <property type="match status" value="1"/>
</dbReference>
<evidence type="ECO:0000256" key="2">
    <source>
        <dbReference type="ARBA" id="ARBA00007069"/>
    </source>
</evidence>
<dbReference type="InterPro" id="IPR000515">
    <property type="entry name" value="MetI-like"/>
</dbReference>
<evidence type="ECO:0000256" key="5">
    <source>
        <dbReference type="ARBA" id="ARBA00022592"/>
    </source>
</evidence>
<dbReference type="PANTHER" id="PTHR30425:SF1">
    <property type="entry name" value="PHOSPHATE TRANSPORT SYSTEM PERMEASE PROTEIN PSTC"/>
    <property type="match status" value="1"/>
</dbReference>
<dbReference type="AlphaFoldDB" id="A0A1W2E6D4"/>
<evidence type="ECO:0000256" key="9">
    <source>
        <dbReference type="RuleBase" id="RU363032"/>
    </source>
</evidence>
<evidence type="ECO:0000256" key="4">
    <source>
        <dbReference type="ARBA" id="ARBA00022475"/>
    </source>
</evidence>
<comment type="subcellular location">
    <subcellularLocation>
        <location evidence="1 9">Cell membrane</location>
        <topology evidence="1 9">Multi-pass membrane protein</topology>
    </subcellularLocation>
</comment>
<keyword evidence="12" id="KW-1185">Reference proteome</keyword>
<proteinExistence type="inferred from homology"/>